<dbReference type="Proteomes" id="UP000305067">
    <property type="component" value="Unassembled WGS sequence"/>
</dbReference>
<accession>A0A5C3QVM5</accession>
<proteinExistence type="predicted"/>
<organism evidence="2 3">
    <name type="scientific">Pterulicium gracile</name>
    <dbReference type="NCBI Taxonomy" id="1884261"/>
    <lineage>
        <taxon>Eukaryota</taxon>
        <taxon>Fungi</taxon>
        <taxon>Dikarya</taxon>
        <taxon>Basidiomycota</taxon>
        <taxon>Agaricomycotina</taxon>
        <taxon>Agaricomycetes</taxon>
        <taxon>Agaricomycetidae</taxon>
        <taxon>Agaricales</taxon>
        <taxon>Pleurotineae</taxon>
        <taxon>Pterulaceae</taxon>
        <taxon>Pterulicium</taxon>
    </lineage>
</organism>
<evidence type="ECO:0000313" key="3">
    <source>
        <dbReference type="Proteomes" id="UP000305067"/>
    </source>
</evidence>
<gene>
    <name evidence="2" type="ORF">BDV98DRAFT_558757</name>
</gene>
<dbReference type="AlphaFoldDB" id="A0A5C3QVM5"/>
<evidence type="ECO:0000256" key="1">
    <source>
        <dbReference type="SAM" id="Phobius"/>
    </source>
</evidence>
<keyword evidence="3" id="KW-1185">Reference proteome</keyword>
<dbReference type="EMBL" id="ML178815">
    <property type="protein sequence ID" value="TFL06063.1"/>
    <property type="molecule type" value="Genomic_DNA"/>
</dbReference>
<sequence>MDWSSDESLRLLRLGRCTYTCAYITHLLFSVCFFTSPAVALDLRGVPLYSMPSMN</sequence>
<keyword evidence="1" id="KW-0472">Membrane</keyword>
<keyword evidence="1" id="KW-1133">Transmembrane helix</keyword>
<protein>
    <submittedName>
        <fullName evidence="2">Uncharacterized protein</fullName>
    </submittedName>
</protein>
<keyword evidence="1" id="KW-0812">Transmembrane</keyword>
<evidence type="ECO:0000313" key="2">
    <source>
        <dbReference type="EMBL" id="TFL06063.1"/>
    </source>
</evidence>
<name>A0A5C3QVM5_9AGAR</name>
<reference evidence="2 3" key="1">
    <citation type="journal article" date="2019" name="Nat. Ecol. Evol.">
        <title>Megaphylogeny resolves global patterns of mushroom evolution.</title>
        <authorList>
            <person name="Varga T."/>
            <person name="Krizsan K."/>
            <person name="Foldi C."/>
            <person name="Dima B."/>
            <person name="Sanchez-Garcia M."/>
            <person name="Sanchez-Ramirez S."/>
            <person name="Szollosi G.J."/>
            <person name="Szarkandi J.G."/>
            <person name="Papp V."/>
            <person name="Albert L."/>
            <person name="Andreopoulos W."/>
            <person name="Angelini C."/>
            <person name="Antonin V."/>
            <person name="Barry K.W."/>
            <person name="Bougher N.L."/>
            <person name="Buchanan P."/>
            <person name="Buyck B."/>
            <person name="Bense V."/>
            <person name="Catcheside P."/>
            <person name="Chovatia M."/>
            <person name="Cooper J."/>
            <person name="Damon W."/>
            <person name="Desjardin D."/>
            <person name="Finy P."/>
            <person name="Geml J."/>
            <person name="Haridas S."/>
            <person name="Hughes K."/>
            <person name="Justo A."/>
            <person name="Karasinski D."/>
            <person name="Kautmanova I."/>
            <person name="Kiss B."/>
            <person name="Kocsube S."/>
            <person name="Kotiranta H."/>
            <person name="LaButti K.M."/>
            <person name="Lechner B.E."/>
            <person name="Liimatainen K."/>
            <person name="Lipzen A."/>
            <person name="Lukacs Z."/>
            <person name="Mihaltcheva S."/>
            <person name="Morgado L.N."/>
            <person name="Niskanen T."/>
            <person name="Noordeloos M.E."/>
            <person name="Ohm R.A."/>
            <person name="Ortiz-Santana B."/>
            <person name="Ovrebo C."/>
            <person name="Racz N."/>
            <person name="Riley R."/>
            <person name="Savchenko A."/>
            <person name="Shiryaev A."/>
            <person name="Soop K."/>
            <person name="Spirin V."/>
            <person name="Szebenyi C."/>
            <person name="Tomsovsky M."/>
            <person name="Tulloss R.E."/>
            <person name="Uehling J."/>
            <person name="Grigoriev I.V."/>
            <person name="Vagvolgyi C."/>
            <person name="Papp T."/>
            <person name="Martin F.M."/>
            <person name="Miettinen O."/>
            <person name="Hibbett D.S."/>
            <person name="Nagy L.G."/>
        </authorList>
    </citation>
    <scope>NUCLEOTIDE SEQUENCE [LARGE SCALE GENOMIC DNA]</scope>
    <source>
        <strain evidence="2 3">CBS 309.79</strain>
    </source>
</reference>
<feature type="transmembrane region" description="Helical" evidence="1">
    <location>
        <begin position="21"/>
        <end position="41"/>
    </location>
</feature>